<accession>A0A2S9H366</accession>
<dbReference type="SUPFAM" id="SSF52980">
    <property type="entry name" value="Restriction endonuclease-like"/>
    <property type="match status" value="1"/>
</dbReference>
<dbReference type="CDD" id="cd00221">
    <property type="entry name" value="Vsr"/>
    <property type="match status" value="1"/>
</dbReference>
<keyword evidence="4 6" id="KW-0378">Hydrolase</keyword>
<dbReference type="EC" id="3.1.-.-" evidence="6"/>
<sequence>MSDVHSAAIRSKNMRAIKNKDTKPEIIIRQALHARGLRFRLHVKTLPGTPDIVLPKFKTVVFVNGCFWHGHRCHLSKTPKTRTEFWLSKISANMSRDVLIYKKLSDAGWRIAVIWECGIKGCGNQKLNALISEFVEWLNDPKSLGFELP</sequence>
<evidence type="ECO:0000256" key="4">
    <source>
        <dbReference type="ARBA" id="ARBA00022801"/>
    </source>
</evidence>
<dbReference type="Proteomes" id="UP000237839">
    <property type="component" value="Unassembled WGS sequence"/>
</dbReference>
<organism evidence="7 8">
    <name type="scientific">Solimicrobium silvestre</name>
    <dbReference type="NCBI Taxonomy" id="2099400"/>
    <lineage>
        <taxon>Bacteria</taxon>
        <taxon>Pseudomonadati</taxon>
        <taxon>Pseudomonadota</taxon>
        <taxon>Betaproteobacteria</taxon>
        <taxon>Burkholderiales</taxon>
        <taxon>Oxalobacteraceae</taxon>
        <taxon>Solimicrobium</taxon>
    </lineage>
</organism>
<dbReference type="AlphaFoldDB" id="A0A2S9H366"/>
<keyword evidence="2 6" id="KW-0255">Endonuclease</keyword>
<keyword evidence="5 6" id="KW-0234">DNA repair</keyword>
<comment type="caution">
    <text evidence="7">The sequence shown here is derived from an EMBL/GenBank/DDBJ whole genome shotgun (WGS) entry which is preliminary data.</text>
</comment>
<dbReference type="Gene3D" id="3.40.960.10">
    <property type="entry name" value="VSR Endonuclease"/>
    <property type="match status" value="1"/>
</dbReference>
<dbReference type="InterPro" id="IPR004603">
    <property type="entry name" value="DNA_mismatch_endonuc_vsr"/>
</dbReference>
<dbReference type="OrthoDB" id="9801520at2"/>
<comment type="similarity">
    <text evidence="6">Belongs to the vsr family.</text>
</comment>
<comment type="function">
    <text evidence="6">May nick specific sequences that contain T:G mispairs resulting from m5C-deamination.</text>
</comment>
<dbReference type="GO" id="GO:0004519">
    <property type="term" value="F:endonuclease activity"/>
    <property type="evidence" value="ECO:0007669"/>
    <property type="project" value="UniProtKB-KW"/>
</dbReference>
<evidence type="ECO:0000256" key="6">
    <source>
        <dbReference type="PIRNR" id="PIRNR018267"/>
    </source>
</evidence>
<evidence type="ECO:0000256" key="5">
    <source>
        <dbReference type="ARBA" id="ARBA00023204"/>
    </source>
</evidence>
<dbReference type="Pfam" id="PF03852">
    <property type="entry name" value="Vsr"/>
    <property type="match status" value="1"/>
</dbReference>
<evidence type="ECO:0000256" key="2">
    <source>
        <dbReference type="ARBA" id="ARBA00022759"/>
    </source>
</evidence>
<evidence type="ECO:0000313" key="8">
    <source>
        <dbReference type="Proteomes" id="UP000237839"/>
    </source>
</evidence>
<name>A0A2S9H366_9BURK</name>
<keyword evidence="3 6" id="KW-0227">DNA damage</keyword>
<keyword evidence="1 6" id="KW-0540">Nuclease</keyword>
<dbReference type="RefSeq" id="WP_105530716.1">
    <property type="nucleotide sequence ID" value="NZ_PUGF01000003.1"/>
</dbReference>
<dbReference type="EMBL" id="PUGF01000003">
    <property type="protein sequence ID" value="PRC94397.1"/>
    <property type="molecule type" value="Genomic_DNA"/>
</dbReference>
<gene>
    <name evidence="7" type="ORF">S2091_1018</name>
</gene>
<dbReference type="GO" id="GO:0016787">
    <property type="term" value="F:hydrolase activity"/>
    <property type="evidence" value="ECO:0007669"/>
    <property type="project" value="UniProtKB-KW"/>
</dbReference>
<dbReference type="InterPro" id="IPR011335">
    <property type="entry name" value="Restrct_endonuc-II-like"/>
</dbReference>
<dbReference type="NCBIfam" id="TIGR00632">
    <property type="entry name" value="vsr"/>
    <property type="match status" value="1"/>
</dbReference>
<reference evidence="7 8" key="1">
    <citation type="submission" date="2018-02" db="EMBL/GenBank/DDBJ databases">
        <title>Solimicrobium silvestre gen. nov., sp. nov., isolated from alpine forest soil.</title>
        <authorList>
            <person name="Margesin R."/>
            <person name="Albuquerque L."/>
            <person name="Zhang D.-C."/>
            <person name="Froufe H.J.C."/>
            <person name="Severino R."/>
            <person name="Roxo I."/>
            <person name="Egas C."/>
            <person name="Da Costa M.S."/>
        </authorList>
    </citation>
    <scope>NUCLEOTIDE SEQUENCE [LARGE SCALE GENOMIC DNA]</scope>
    <source>
        <strain evidence="7 8">S20-91</strain>
    </source>
</reference>
<proteinExistence type="inferred from homology"/>
<evidence type="ECO:0000256" key="1">
    <source>
        <dbReference type="ARBA" id="ARBA00022722"/>
    </source>
</evidence>
<keyword evidence="8" id="KW-1185">Reference proteome</keyword>
<protein>
    <recommendedName>
        <fullName evidence="6">Very short patch repair endonuclease</fullName>
        <ecNumber evidence="6">3.1.-.-</ecNumber>
    </recommendedName>
</protein>
<evidence type="ECO:0000256" key="3">
    <source>
        <dbReference type="ARBA" id="ARBA00022763"/>
    </source>
</evidence>
<evidence type="ECO:0000313" key="7">
    <source>
        <dbReference type="EMBL" id="PRC94397.1"/>
    </source>
</evidence>
<dbReference type="GO" id="GO:0006298">
    <property type="term" value="P:mismatch repair"/>
    <property type="evidence" value="ECO:0007669"/>
    <property type="project" value="UniProtKB-UniRule"/>
</dbReference>
<dbReference type="PIRSF" id="PIRSF018267">
    <property type="entry name" value="VSR_endonuc"/>
    <property type="match status" value="1"/>
</dbReference>